<dbReference type="InterPro" id="IPR035948">
    <property type="entry name" value="YwqG-like_sf"/>
</dbReference>
<dbReference type="AlphaFoldDB" id="A0A0E2D7F6"/>
<comment type="caution">
    <text evidence="1">The sequence shown here is derived from an EMBL/GenBank/DDBJ whole genome shotgun (WGS) entry which is preliminary data.</text>
</comment>
<sequence>MNSIGLNFDLIGELKLGQSKFGGNPDLPESLSYPKSENGYDIPFLCQLNLGEFDNEITSEGILYFFCQLDDTTEYGVVLFSKDTKSLIPSDCQHLDLDLDVGITYPLTERAISFKEFEELPEDDENYYEVMERSRIGGSILKAGADYSKDGRVSLLQFNSNEIEELQGEVEEFIHFFIDSTDLISLNFTNIFVTSQH</sequence>
<dbReference type="InterPro" id="IPR015315">
    <property type="entry name" value="DUF1963"/>
</dbReference>
<evidence type="ECO:0000313" key="1">
    <source>
        <dbReference type="EMBL" id="EKR55416.1"/>
    </source>
</evidence>
<evidence type="ECO:0000313" key="2">
    <source>
        <dbReference type="Proteomes" id="UP000001340"/>
    </source>
</evidence>
<dbReference type="PANTHER" id="PTHR36436">
    <property type="entry name" value="SLL5081 PROTEIN"/>
    <property type="match status" value="1"/>
</dbReference>
<name>A0A0E2D7F6_LEPIR</name>
<gene>
    <name evidence="1" type="ORF">LEP1GSC105_0971</name>
</gene>
<dbReference type="PANTHER" id="PTHR36436:SF6">
    <property type="entry name" value="SLL5081 PROTEIN"/>
    <property type="match status" value="1"/>
</dbReference>
<reference evidence="1 2" key="1">
    <citation type="submission" date="2012-10" db="EMBL/GenBank/DDBJ databases">
        <authorList>
            <person name="Harkins D.M."/>
            <person name="Durkin A.S."/>
            <person name="Brinkac L.M."/>
            <person name="Haft D.H."/>
            <person name="Selengut J.D."/>
            <person name="Sanka R."/>
            <person name="DePew J."/>
            <person name="Purushe J."/>
            <person name="Chanthongthip A."/>
            <person name="Lattana O."/>
            <person name="Phetsouvanh R."/>
            <person name="Newton P.N."/>
            <person name="Vinetz J.M."/>
            <person name="Sutton G.G."/>
            <person name="Nierman W.C."/>
            <person name="Fouts D.E."/>
        </authorList>
    </citation>
    <scope>NUCLEOTIDE SEQUENCE [LARGE SCALE GENOMIC DNA]</scope>
    <source>
        <strain evidence="1 2">UI 12758</strain>
    </source>
</reference>
<dbReference type="SUPFAM" id="SSF103032">
    <property type="entry name" value="Hypothetical protein YwqG"/>
    <property type="match status" value="1"/>
</dbReference>
<dbReference type="RefSeq" id="WP_001084411.1">
    <property type="nucleotide sequence ID" value="NZ_AHNR02000029.1"/>
</dbReference>
<dbReference type="Pfam" id="PF09234">
    <property type="entry name" value="DUF1963"/>
    <property type="match status" value="1"/>
</dbReference>
<dbReference type="Gene3D" id="2.30.320.10">
    <property type="entry name" value="YwqG-like"/>
    <property type="match status" value="1"/>
</dbReference>
<dbReference type="Proteomes" id="UP000001340">
    <property type="component" value="Unassembled WGS sequence"/>
</dbReference>
<dbReference type="EMBL" id="AHNR02000029">
    <property type="protein sequence ID" value="EKR55416.1"/>
    <property type="molecule type" value="Genomic_DNA"/>
</dbReference>
<accession>A0A0E2D7F6</accession>
<protein>
    <submittedName>
        <fullName evidence="1">PF09234 domain protein</fullName>
    </submittedName>
</protein>
<proteinExistence type="predicted"/>
<organism evidence="1 2">
    <name type="scientific">Leptospira interrogans str. UI 12758</name>
    <dbReference type="NCBI Taxonomy" id="1049938"/>
    <lineage>
        <taxon>Bacteria</taxon>
        <taxon>Pseudomonadati</taxon>
        <taxon>Spirochaetota</taxon>
        <taxon>Spirochaetia</taxon>
        <taxon>Leptospirales</taxon>
        <taxon>Leptospiraceae</taxon>
        <taxon>Leptospira</taxon>
    </lineage>
</organism>